<name>G5HRS8_9FIRM</name>
<dbReference type="HOGENOM" id="CLU_1544958_0_0_9"/>
<sequence>MDKQLKRVRKELLKNLLDCYLAWWEWHKITRLKEVGHSAIILLPSLKRDYNFYALLYLEPMLKRRGYHNALILTYDPMVRETADLFSDRVTVKFYTRKKMELIMKYACLYQFDSRLIIGSLEEPAGRDANTLIGKNGITVEEIFALGVYQLTPFIRRKPPKYDGWDEKIVDFLGVEDC</sequence>
<dbReference type="AlphaFoldDB" id="G5HRS8"/>
<dbReference type="RefSeq" id="WP_007869442.1">
    <property type="nucleotide sequence ID" value="NZ_JH376430.1"/>
</dbReference>
<reference evidence="1 2" key="1">
    <citation type="submission" date="2011-08" db="EMBL/GenBank/DDBJ databases">
        <title>The Genome Sequence of Clostridium citroniae WAL-17108.</title>
        <authorList>
            <consortium name="The Broad Institute Genome Sequencing Platform"/>
            <person name="Earl A."/>
            <person name="Ward D."/>
            <person name="Feldgarden M."/>
            <person name="Gevers D."/>
            <person name="Finegold S.M."/>
            <person name="Summanen P.H."/>
            <person name="Molitoris D.R."/>
            <person name="Vaisanen M.L."/>
            <person name="Daigneault M."/>
            <person name="Allen-Vercoe E."/>
            <person name="Young S.K."/>
            <person name="Zeng Q."/>
            <person name="Gargeya S."/>
            <person name="Fitzgerald M."/>
            <person name="Haas B."/>
            <person name="Abouelleil A."/>
            <person name="Alvarado L."/>
            <person name="Arachchi H.M."/>
            <person name="Berlin A."/>
            <person name="Brown A."/>
            <person name="Chapman S.B."/>
            <person name="Chen Z."/>
            <person name="Dunbar C."/>
            <person name="Freedman E."/>
            <person name="Gearin G."/>
            <person name="Gellesch M."/>
            <person name="Goldberg J."/>
            <person name="Griggs A."/>
            <person name="Gujja S."/>
            <person name="Heiman D."/>
            <person name="Howarth C."/>
            <person name="Larson L."/>
            <person name="Lui A."/>
            <person name="MacDonald P.J.P."/>
            <person name="Montmayeur A."/>
            <person name="Murphy C."/>
            <person name="Neiman D."/>
            <person name="Pearson M."/>
            <person name="Priest M."/>
            <person name="Roberts A."/>
            <person name="Saif S."/>
            <person name="Shea T."/>
            <person name="Shenoy N."/>
            <person name="Sisk P."/>
            <person name="Stolte C."/>
            <person name="Sykes S."/>
            <person name="Wortman J."/>
            <person name="Nusbaum C."/>
            <person name="Birren B."/>
        </authorList>
    </citation>
    <scope>NUCLEOTIDE SEQUENCE [LARGE SCALE GENOMIC DNA]</scope>
    <source>
        <strain evidence="1 2">WAL-17108</strain>
    </source>
</reference>
<evidence type="ECO:0000313" key="2">
    <source>
        <dbReference type="Proteomes" id="UP000003763"/>
    </source>
</evidence>
<organism evidence="1 2">
    <name type="scientific">[Clostridium] citroniae WAL-17108</name>
    <dbReference type="NCBI Taxonomy" id="742733"/>
    <lineage>
        <taxon>Bacteria</taxon>
        <taxon>Bacillati</taxon>
        <taxon>Bacillota</taxon>
        <taxon>Clostridia</taxon>
        <taxon>Lachnospirales</taxon>
        <taxon>Lachnospiraceae</taxon>
        <taxon>Enterocloster</taxon>
    </lineage>
</organism>
<dbReference type="PATRIC" id="fig|742733.3.peg.5425"/>
<evidence type="ECO:0000313" key="1">
    <source>
        <dbReference type="EMBL" id="EHE95795.1"/>
    </source>
</evidence>
<dbReference type="Proteomes" id="UP000003763">
    <property type="component" value="Unassembled WGS sequence"/>
</dbReference>
<dbReference type="eggNOG" id="ENOG50327N4">
    <property type="taxonomic scope" value="Bacteria"/>
</dbReference>
<accession>G5HRS8</accession>
<protein>
    <submittedName>
        <fullName evidence="1">Uncharacterized protein</fullName>
    </submittedName>
</protein>
<dbReference type="EMBL" id="ADLJ01000049">
    <property type="protein sequence ID" value="EHE95795.1"/>
    <property type="molecule type" value="Genomic_DNA"/>
</dbReference>
<gene>
    <name evidence="1" type="ORF">HMPREF9469_05290</name>
</gene>
<proteinExistence type="predicted"/>
<comment type="caution">
    <text evidence="1">The sequence shown here is derived from an EMBL/GenBank/DDBJ whole genome shotgun (WGS) entry which is preliminary data.</text>
</comment>